<dbReference type="Pfam" id="PF13517">
    <property type="entry name" value="FG-GAP_3"/>
    <property type="match status" value="2"/>
</dbReference>
<dbReference type="InterPro" id="IPR024881">
    <property type="entry name" value="Tip"/>
</dbReference>
<keyword evidence="4 10" id="KW-0732">Signal</keyword>
<evidence type="ECO:0000256" key="1">
    <source>
        <dbReference type="ARBA" id="ARBA00004479"/>
    </source>
</evidence>
<dbReference type="PANTHER" id="PTHR13412">
    <property type="entry name" value="T-CELL IMMUNOMODULATORY PROTEIN HOMOLOG"/>
    <property type="match status" value="1"/>
</dbReference>
<comment type="subcellular location">
    <subcellularLocation>
        <location evidence="1">Membrane</location>
        <topology evidence="1">Single-pass type I membrane protein</topology>
    </subcellularLocation>
</comment>
<feature type="transmembrane region" description="Helical" evidence="9">
    <location>
        <begin position="677"/>
        <end position="699"/>
    </location>
</feature>
<sequence length="723" mass="77778">MTPPHSLVFLAFLSLLALTPSPAHGLRLWAFKEKRFKDEAFINAGSLGLGDVKGRVIGVGDWNGDQKLDLFTLSEDGKTVQVQLWNRDKFQYIPSHTLTLSSKILNVVPGDYSHDGKLDLLVMYEDEADDGGWWGSKVDKVAMEVFLGGGENGNFQTGPWKLPSSTPSQPFVFDADGSLRPSLLGYDPSGSTTAEGVLRAWKNNGTGITVTSPPLQSPEQACVLANPHSSAFIDIDGDCLPDLVLHCARLKSSHRSIQIWSNRGEAGYVLSRTYDLPKHSGMISFADINRDGSMDMIFPICAQHSTSTGIGHECSINIAYNKQASVCSTESSQRNKDGTLKCRGWGDLCVADDAFDFSFDTADPDFVSIPLAGLLPVATGSTAGLQLHLPGSPSIPFPLRPGDFDVDGFPDLLIILANSTAAPPAGGVFGASRRAGTQVKILKNVPCGKGVAGCEAGGKGMRGFKVGSGKGWETLDSIWDAEGASWIDLDDDGSLDILVQRTGEQSGERVTFVQNNFYHDAFFLKAQVLNGACEGDCQPATGGKSYSPLGVSYSGATYKFTVLDTLGRRVAQQVAQLPQTGYHALHTPYAFFGLGRTNNYIEKLFIGASLSPPNHATYLESLIPNSQVIINPPYPASSTPLDDSPGEHTEPEGDNASPVKARSLEWKSQLYLKPGDWVPWVGAAVLGTVLLLGAVVVGLNEKEKKEDEKERRRALHAINFQAL</sequence>
<keyword evidence="5 9" id="KW-1133">Transmembrane helix</keyword>
<keyword evidence="7" id="KW-0325">Glycoprotein</keyword>
<dbReference type="PANTHER" id="PTHR13412:SF0">
    <property type="entry name" value="T-CELL IMMUNOMODULATORY PROTEIN"/>
    <property type="match status" value="1"/>
</dbReference>
<evidence type="ECO:0000256" key="10">
    <source>
        <dbReference type="SAM" id="SignalP"/>
    </source>
</evidence>
<keyword evidence="13" id="KW-1185">Reference proteome</keyword>
<dbReference type="InterPro" id="IPR057089">
    <property type="entry name" value="C2_TIP"/>
</dbReference>
<evidence type="ECO:0000256" key="8">
    <source>
        <dbReference type="SAM" id="MobiDB-lite"/>
    </source>
</evidence>
<dbReference type="Gene3D" id="2.130.10.130">
    <property type="entry name" value="Integrin alpha, N-terminal"/>
    <property type="match status" value="1"/>
</dbReference>
<evidence type="ECO:0000256" key="4">
    <source>
        <dbReference type="ARBA" id="ARBA00022729"/>
    </source>
</evidence>
<reference evidence="12" key="1">
    <citation type="submission" date="2017-08" db="EMBL/GenBank/DDBJ databases">
        <authorList>
            <person name="Cuomo C."/>
            <person name="Billmyre B."/>
            <person name="Heitman J."/>
        </authorList>
    </citation>
    <scope>NUCLEOTIDE SEQUENCE</scope>
    <source>
        <strain evidence="12">CBS 12478</strain>
    </source>
</reference>
<dbReference type="InterPro" id="IPR028994">
    <property type="entry name" value="Integrin_alpha_N"/>
</dbReference>
<dbReference type="GeneID" id="43586411"/>
<dbReference type="Pfam" id="PF23122">
    <property type="entry name" value="C2_ITFG1"/>
    <property type="match status" value="1"/>
</dbReference>
<dbReference type="KEGG" id="ksn:43586411"/>
<evidence type="ECO:0000256" key="9">
    <source>
        <dbReference type="SAM" id="Phobius"/>
    </source>
</evidence>
<dbReference type="AlphaFoldDB" id="A0AAJ8LEV0"/>
<proteinExistence type="inferred from homology"/>
<feature type="chain" id="PRO_5042488674" description="T-cell immunomodulatory protein TIP C2 domain-containing protein" evidence="10">
    <location>
        <begin position="26"/>
        <end position="723"/>
    </location>
</feature>
<reference evidence="12" key="2">
    <citation type="submission" date="2024-01" db="EMBL/GenBank/DDBJ databases">
        <title>Comparative genomics of Cryptococcus and Kwoniella reveals pathogenesis evolution and contrasting modes of karyotype evolution via chromosome fusion or intercentromeric recombination.</title>
        <authorList>
            <person name="Coelho M.A."/>
            <person name="David-Palma M."/>
            <person name="Shea T."/>
            <person name="Bowers K."/>
            <person name="McGinley-Smith S."/>
            <person name="Mohammad A.W."/>
            <person name="Gnirke A."/>
            <person name="Yurkov A.M."/>
            <person name="Nowrousian M."/>
            <person name="Sun S."/>
            <person name="Cuomo C.A."/>
            <person name="Heitman J."/>
        </authorList>
    </citation>
    <scope>NUCLEOTIDE SEQUENCE</scope>
    <source>
        <strain evidence="12">CBS 12478</strain>
    </source>
</reference>
<accession>A0AAJ8LEV0</accession>
<dbReference type="Proteomes" id="UP000322225">
    <property type="component" value="Chromosome 3"/>
</dbReference>
<keyword evidence="3 9" id="KW-0812">Transmembrane</keyword>
<dbReference type="InterPro" id="IPR013517">
    <property type="entry name" value="FG-GAP"/>
</dbReference>
<evidence type="ECO:0000313" key="12">
    <source>
        <dbReference type="EMBL" id="WWD17328.1"/>
    </source>
</evidence>
<dbReference type="GO" id="GO:0005886">
    <property type="term" value="C:plasma membrane"/>
    <property type="evidence" value="ECO:0007669"/>
    <property type="project" value="TreeGrafter"/>
</dbReference>
<evidence type="ECO:0000256" key="7">
    <source>
        <dbReference type="ARBA" id="ARBA00023180"/>
    </source>
</evidence>
<feature type="region of interest" description="Disordered" evidence="8">
    <location>
        <begin position="634"/>
        <end position="659"/>
    </location>
</feature>
<evidence type="ECO:0000256" key="2">
    <source>
        <dbReference type="ARBA" id="ARBA00006496"/>
    </source>
</evidence>
<evidence type="ECO:0000313" key="13">
    <source>
        <dbReference type="Proteomes" id="UP000322225"/>
    </source>
</evidence>
<organism evidence="12 13">
    <name type="scientific">Kwoniella shandongensis</name>
    <dbReference type="NCBI Taxonomy" id="1734106"/>
    <lineage>
        <taxon>Eukaryota</taxon>
        <taxon>Fungi</taxon>
        <taxon>Dikarya</taxon>
        <taxon>Basidiomycota</taxon>
        <taxon>Agaricomycotina</taxon>
        <taxon>Tremellomycetes</taxon>
        <taxon>Tremellales</taxon>
        <taxon>Cryptococcaceae</taxon>
        <taxon>Kwoniella</taxon>
    </lineage>
</organism>
<dbReference type="RefSeq" id="XP_065823114.1">
    <property type="nucleotide sequence ID" value="XM_065967042.1"/>
</dbReference>
<dbReference type="EMBL" id="CP144053">
    <property type="protein sequence ID" value="WWD17328.1"/>
    <property type="molecule type" value="Genomic_DNA"/>
</dbReference>
<gene>
    <name evidence="12" type="ORF">CI109_101768</name>
</gene>
<evidence type="ECO:0000256" key="3">
    <source>
        <dbReference type="ARBA" id="ARBA00022692"/>
    </source>
</evidence>
<feature type="domain" description="T-cell immunomodulatory protein TIP C2" evidence="11">
    <location>
        <begin position="548"/>
        <end position="634"/>
    </location>
</feature>
<keyword evidence="6 9" id="KW-0472">Membrane</keyword>
<evidence type="ECO:0000256" key="6">
    <source>
        <dbReference type="ARBA" id="ARBA00023136"/>
    </source>
</evidence>
<name>A0AAJ8LEV0_9TREE</name>
<dbReference type="SUPFAM" id="SSF69318">
    <property type="entry name" value="Integrin alpha N-terminal domain"/>
    <property type="match status" value="1"/>
</dbReference>
<protein>
    <recommendedName>
        <fullName evidence="11">T-cell immunomodulatory protein TIP C2 domain-containing protein</fullName>
    </recommendedName>
</protein>
<evidence type="ECO:0000259" key="11">
    <source>
        <dbReference type="Pfam" id="PF23122"/>
    </source>
</evidence>
<feature type="signal peptide" evidence="10">
    <location>
        <begin position="1"/>
        <end position="25"/>
    </location>
</feature>
<evidence type="ECO:0000256" key="5">
    <source>
        <dbReference type="ARBA" id="ARBA00022989"/>
    </source>
</evidence>
<comment type="similarity">
    <text evidence="2">Belongs to the TIP family.</text>
</comment>